<dbReference type="Proteomes" id="UP000197019">
    <property type="component" value="Chromosome"/>
</dbReference>
<dbReference type="Pfam" id="PF13610">
    <property type="entry name" value="DDE_Tnp_IS240"/>
    <property type="match status" value="1"/>
</dbReference>
<dbReference type="KEGG" id="mpsy:CEK71_09860"/>
<evidence type="ECO:0000313" key="6">
    <source>
        <dbReference type="EMBL" id="ASF46360.1"/>
    </source>
</evidence>
<dbReference type="GO" id="GO:0015074">
    <property type="term" value="P:DNA integration"/>
    <property type="evidence" value="ECO:0007669"/>
    <property type="project" value="InterPro"/>
</dbReference>
<evidence type="ECO:0000256" key="1">
    <source>
        <dbReference type="ARBA" id="ARBA00002286"/>
    </source>
</evidence>
<evidence type="ECO:0000313" key="7">
    <source>
        <dbReference type="Proteomes" id="UP000197019"/>
    </source>
</evidence>
<dbReference type="InterPro" id="IPR052183">
    <property type="entry name" value="IS_Transposase"/>
</dbReference>
<accession>A0A1Z4BYM8</accession>
<dbReference type="AlphaFoldDB" id="A0A1Z4BYM8"/>
<organism evidence="6 7">
    <name type="scientific">Methylovulum psychrotolerans</name>
    <dbReference type="NCBI Taxonomy" id="1704499"/>
    <lineage>
        <taxon>Bacteria</taxon>
        <taxon>Pseudomonadati</taxon>
        <taxon>Pseudomonadota</taxon>
        <taxon>Gammaproteobacteria</taxon>
        <taxon>Methylococcales</taxon>
        <taxon>Methylococcaceae</taxon>
        <taxon>Methylovulum</taxon>
    </lineage>
</organism>
<dbReference type="SUPFAM" id="SSF53098">
    <property type="entry name" value="Ribonuclease H-like"/>
    <property type="match status" value="1"/>
</dbReference>
<reference evidence="6 7" key="1">
    <citation type="submission" date="2017-06" db="EMBL/GenBank/DDBJ databases">
        <title>Genome Sequencing of the methanotroph Methylovulum psychrotolerants str. HV10-M2 isolated from a high-altitude environment.</title>
        <authorList>
            <person name="Mateos-Rivera A."/>
        </authorList>
    </citation>
    <scope>NUCLEOTIDE SEQUENCE [LARGE SCALE GENOMIC DNA]</scope>
    <source>
        <strain evidence="6 7">HV10_M2</strain>
    </source>
</reference>
<dbReference type="GO" id="GO:0032196">
    <property type="term" value="P:transposition"/>
    <property type="evidence" value="ECO:0007669"/>
    <property type="project" value="UniProtKB-KW"/>
</dbReference>
<evidence type="ECO:0000256" key="4">
    <source>
        <dbReference type="ARBA" id="ARBA00023172"/>
    </source>
</evidence>
<sequence length="229" mass="25779">MKISFKGAHYPKDVILHAVFFYVRYGVSYRDLEEILAERGVAVDHATLNRWVVRYSPLIALAAKSRKRTVAGSWRMDETYIKIKGEWVYLYRAVDKFGDTVDFMLSERRDEAAATAFFKQAIDGSGLPEKVVMDKSGANLAGLENINALLVLEGLLCLMVDICQVKYLNNRVEQDHRFIKKITGPMLGFKAFHSAQATLDGIETAHMIRKGQLAGKTLPAYQQFINLAG</sequence>
<keyword evidence="2" id="KW-0815">Transposition</keyword>
<evidence type="ECO:0000256" key="2">
    <source>
        <dbReference type="ARBA" id="ARBA00022578"/>
    </source>
</evidence>
<dbReference type="GO" id="GO:0006310">
    <property type="term" value="P:DNA recombination"/>
    <property type="evidence" value="ECO:0007669"/>
    <property type="project" value="UniProtKB-KW"/>
</dbReference>
<comment type="function">
    <text evidence="1">Involved in the transposition of the insertion sequence.</text>
</comment>
<dbReference type="InterPro" id="IPR012337">
    <property type="entry name" value="RNaseH-like_sf"/>
</dbReference>
<dbReference type="PROSITE" id="PS50994">
    <property type="entry name" value="INTEGRASE"/>
    <property type="match status" value="1"/>
</dbReference>
<dbReference type="Gene3D" id="3.30.420.10">
    <property type="entry name" value="Ribonuclease H-like superfamily/Ribonuclease H"/>
    <property type="match status" value="1"/>
</dbReference>
<dbReference type="OrthoDB" id="4315389at2"/>
<dbReference type="InterPro" id="IPR047930">
    <property type="entry name" value="Transpos_IS6"/>
</dbReference>
<dbReference type="RefSeq" id="WP_088619232.1">
    <property type="nucleotide sequence ID" value="NZ_CP022129.1"/>
</dbReference>
<evidence type="ECO:0000256" key="3">
    <source>
        <dbReference type="ARBA" id="ARBA00023125"/>
    </source>
</evidence>
<dbReference type="GO" id="GO:0003677">
    <property type="term" value="F:DNA binding"/>
    <property type="evidence" value="ECO:0007669"/>
    <property type="project" value="UniProtKB-KW"/>
</dbReference>
<proteinExistence type="predicted"/>
<evidence type="ECO:0000259" key="5">
    <source>
        <dbReference type="PROSITE" id="PS50994"/>
    </source>
</evidence>
<gene>
    <name evidence="6" type="ORF">CEK71_09860</name>
</gene>
<dbReference type="InterPro" id="IPR001584">
    <property type="entry name" value="Integrase_cat-core"/>
</dbReference>
<keyword evidence="3" id="KW-0238">DNA-binding</keyword>
<dbReference type="PANTHER" id="PTHR35528">
    <property type="entry name" value="BLL1675 PROTEIN"/>
    <property type="match status" value="1"/>
</dbReference>
<dbReference type="PANTHER" id="PTHR35528:SF3">
    <property type="entry name" value="BLL1675 PROTEIN"/>
    <property type="match status" value="1"/>
</dbReference>
<name>A0A1Z4BYM8_9GAMM</name>
<dbReference type="InterPro" id="IPR036397">
    <property type="entry name" value="RNaseH_sf"/>
</dbReference>
<protein>
    <submittedName>
        <fullName evidence="6">IS6 family transposase</fullName>
    </submittedName>
</protein>
<feature type="domain" description="Integrase catalytic" evidence="5">
    <location>
        <begin position="53"/>
        <end position="227"/>
    </location>
</feature>
<dbReference type="NCBIfam" id="NF033587">
    <property type="entry name" value="transpos_IS6"/>
    <property type="match status" value="1"/>
</dbReference>
<keyword evidence="7" id="KW-1185">Reference proteome</keyword>
<keyword evidence="4" id="KW-0233">DNA recombination</keyword>
<dbReference type="EMBL" id="CP022129">
    <property type="protein sequence ID" value="ASF46360.1"/>
    <property type="molecule type" value="Genomic_DNA"/>
</dbReference>
<dbReference type="InterPro" id="IPR032874">
    <property type="entry name" value="DDE_dom"/>
</dbReference>